<reference evidence="1" key="1">
    <citation type="submission" date="2022-08" db="EMBL/GenBank/DDBJ databases">
        <title>A Global Phylogenomic Analysis of the Shiitake Genus Lentinula.</title>
        <authorList>
            <consortium name="DOE Joint Genome Institute"/>
            <person name="Sierra-Patev S."/>
            <person name="Min B."/>
            <person name="Naranjo-Ortiz M."/>
            <person name="Looney B."/>
            <person name="Konkel Z."/>
            <person name="Slot J.C."/>
            <person name="Sakamoto Y."/>
            <person name="Steenwyk J.L."/>
            <person name="Rokas A."/>
            <person name="Carro J."/>
            <person name="Camarero S."/>
            <person name="Ferreira P."/>
            <person name="Molpeceres G."/>
            <person name="Ruiz-Duenas F.J."/>
            <person name="Serrano A."/>
            <person name="Henrissat B."/>
            <person name="Drula E."/>
            <person name="Hughes K.W."/>
            <person name="Mata J.L."/>
            <person name="Ishikawa N.K."/>
            <person name="Vargas-Isla R."/>
            <person name="Ushijima S."/>
            <person name="Smith C.A."/>
            <person name="Ahrendt S."/>
            <person name="Andreopoulos W."/>
            <person name="He G."/>
            <person name="Labutti K."/>
            <person name="Lipzen A."/>
            <person name="Ng V."/>
            <person name="Riley R."/>
            <person name="Sandor L."/>
            <person name="Barry K."/>
            <person name="Martinez A.T."/>
            <person name="Xiao Y."/>
            <person name="Gibbons J.G."/>
            <person name="Terashima K."/>
            <person name="Grigoriev I.V."/>
            <person name="Hibbett D.S."/>
        </authorList>
    </citation>
    <scope>NUCLEOTIDE SEQUENCE</scope>
    <source>
        <strain evidence="1">JLM2183</strain>
    </source>
</reference>
<dbReference type="OrthoDB" id="19657at2759"/>
<accession>A0A9W9AF22</accession>
<keyword evidence="2" id="KW-1185">Reference proteome</keyword>
<dbReference type="AlphaFoldDB" id="A0A9W9AF22"/>
<dbReference type="SUPFAM" id="SSF53474">
    <property type="entry name" value="alpha/beta-Hydrolases"/>
    <property type="match status" value="1"/>
</dbReference>
<protein>
    <submittedName>
        <fullName evidence="1">Alpha/beta hydrolase</fullName>
    </submittedName>
</protein>
<evidence type="ECO:0000313" key="2">
    <source>
        <dbReference type="Proteomes" id="UP001150266"/>
    </source>
</evidence>
<name>A0A9W9AF22_9AGAR</name>
<keyword evidence="1" id="KW-0378">Hydrolase</keyword>
<organism evidence="1 2">
    <name type="scientific">Lentinula aciculospora</name>
    <dbReference type="NCBI Taxonomy" id="153920"/>
    <lineage>
        <taxon>Eukaryota</taxon>
        <taxon>Fungi</taxon>
        <taxon>Dikarya</taxon>
        <taxon>Basidiomycota</taxon>
        <taxon>Agaricomycotina</taxon>
        <taxon>Agaricomycetes</taxon>
        <taxon>Agaricomycetidae</taxon>
        <taxon>Agaricales</taxon>
        <taxon>Marasmiineae</taxon>
        <taxon>Omphalotaceae</taxon>
        <taxon>Lentinula</taxon>
    </lineage>
</organism>
<dbReference type="EMBL" id="JAOTPV010000006">
    <property type="protein sequence ID" value="KAJ4481125.1"/>
    <property type="molecule type" value="Genomic_DNA"/>
</dbReference>
<evidence type="ECO:0000313" key="1">
    <source>
        <dbReference type="EMBL" id="KAJ4481125.1"/>
    </source>
</evidence>
<comment type="caution">
    <text evidence="1">The sequence shown here is derived from an EMBL/GenBank/DDBJ whole genome shotgun (WGS) entry which is preliminary data.</text>
</comment>
<dbReference type="InterPro" id="IPR029058">
    <property type="entry name" value="AB_hydrolase_fold"/>
</dbReference>
<dbReference type="GO" id="GO:0016787">
    <property type="term" value="F:hydrolase activity"/>
    <property type="evidence" value="ECO:0007669"/>
    <property type="project" value="UniProtKB-KW"/>
</dbReference>
<sequence length="293" mass="32315">MPALSQLKISATTTTNVLHLGGIMVGYKLARDRYDSTKPTSVLANSMCTTVSLFSEMFANNKLIDTMNLLAIEPLGHGTTRCPTEHFTYWDSIKEAFAFGASQGGWTVVRVALIAPDRILMPTGTSMDYESADSRSKGACDSKLRLNPFYQKWSSLAPTPNFILDDVWCEMVVDLGFPKTVSTAQINFWNSTMKKKVRGALLCLLERDGLSLRLRNIKCPVNWLQGNQDMPFGAVLATEQIRLFTSSEEAKLQVIKGGSHYLNASNPIEIGDALLADGQKNVKVESSAKDQYT</sequence>
<dbReference type="Proteomes" id="UP001150266">
    <property type="component" value="Unassembled WGS sequence"/>
</dbReference>
<proteinExistence type="predicted"/>
<dbReference type="Gene3D" id="3.40.50.1820">
    <property type="entry name" value="alpha/beta hydrolase"/>
    <property type="match status" value="1"/>
</dbReference>
<gene>
    <name evidence="1" type="ORF">J3R30DRAFT_3656775</name>
</gene>